<dbReference type="AlphaFoldDB" id="A0AAW0L882"/>
<comment type="caution">
    <text evidence="2">The sequence shown here is derived from an EMBL/GenBank/DDBJ whole genome shotgun (WGS) entry which is preliminary data.</text>
</comment>
<evidence type="ECO:0000259" key="1">
    <source>
        <dbReference type="Pfam" id="PF25418"/>
    </source>
</evidence>
<dbReference type="Pfam" id="PF25418">
    <property type="entry name" value="DUF7890"/>
    <property type="match status" value="2"/>
</dbReference>
<evidence type="ECO:0000313" key="2">
    <source>
        <dbReference type="EMBL" id="KAK7847880.1"/>
    </source>
</evidence>
<organism evidence="2 3">
    <name type="scientific">Quercus suber</name>
    <name type="common">Cork oak</name>
    <dbReference type="NCBI Taxonomy" id="58331"/>
    <lineage>
        <taxon>Eukaryota</taxon>
        <taxon>Viridiplantae</taxon>
        <taxon>Streptophyta</taxon>
        <taxon>Embryophyta</taxon>
        <taxon>Tracheophyta</taxon>
        <taxon>Spermatophyta</taxon>
        <taxon>Magnoliopsida</taxon>
        <taxon>eudicotyledons</taxon>
        <taxon>Gunneridae</taxon>
        <taxon>Pentapetalae</taxon>
        <taxon>rosids</taxon>
        <taxon>fabids</taxon>
        <taxon>Fagales</taxon>
        <taxon>Fagaceae</taxon>
        <taxon>Quercus</taxon>
    </lineage>
</organism>
<dbReference type="PANTHER" id="PTHR36782:SF1">
    <property type="entry name" value="CALCIUM UNIPORTER PROTEIN"/>
    <property type="match status" value="1"/>
</dbReference>
<dbReference type="PANTHER" id="PTHR36782">
    <property type="entry name" value="BNAC03G62080D PROTEIN"/>
    <property type="match status" value="1"/>
</dbReference>
<evidence type="ECO:0000313" key="3">
    <source>
        <dbReference type="Proteomes" id="UP000237347"/>
    </source>
</evidence>
<protein>
    <recommendedName>
        <fullName evidence="1">DUF7890 domain-containing protein</fullName>
    </recommendedName>
</protein>
<keyword evidence="3" id="KW-1185">Reference proteome</keyword>
<sequence>MWNSFACDIFSFHNPLVSRNPITDSKTIYRDELNKKASRKKCAEKSGKDHFAYSKVPLIPKEDDGKDFVRGAGCGGSTTVEKKEVIVVKAVKVRMTKQEAARMLSKCKDGGVLDFKDVALELVQIPTNQISIVSPTTFPVLESIPEEKPNTYSKTIYRDELDKKVQRKKSAEKSSKDHFAYRDHFVKGASCGSTTVEKKEMIRVNVSMTKQEAARMLSKCKDGGVLEFKDVALELVQIPTNQICVMSTNTAPVLESIPEEL</sequence>
<accession>A0AAW0L882</accession>
<dbReference type="EMBL" id="PKMF04000134">
    <property type="protein sequence ID" value="KAK7847880.1"/>
    <property type="molecule type" value="Genomic_DNA"/>
</dbReference>
<feature type="domain" description="DUF7890" evidence="1">
    <location>
        <begin position="91"/>
        <end position="133"/>
    </location>
</feature>
<reference evidence="2 3" key="1">
    <citation type="journal article" date="2018" name="Sci. Data">
        <title>The draft genome sequence of cork oak.</title>
        <authorList>
            <person name="Ramos A.M."/>
            <person name="Usie A."/>
            <person name="Barbosa P."/>
            <person name="Barros P.M."/>
            <person name="Capote T."/>
            <person name="Chaves I."/>
            <person name="Simoes F."/>
            <person name="Abreu I."/>
            <person name="Carrasquinho I."/>
            <person name="Faro C."/>
            <person name="Guimaraes J.B."/>
            <person name="Mendonca D."/>
            <person name="Nobrega F."/>
            <person name="Rodrigues L."/>
            <person name="Saibo N.J.M."/>
            <person name="Varela M.C."/>
            <person name="Egas C."/>
            <person name="Matos J."/>
            <person name="Miguel C.M."/>
            <person name="Oliveira M.M."/>
            <person name="Ricardo C.P."/>
            <person name="Goncalves S."/>
        </authorList>
    </citation>
    <scope>NUCLEOTIDE SEQUENCE [LARGE SCALE GENOMIC DNA]</scope>
    <source>
        <strain evidence="3">cv. HL8</strain>
    </source>
</reference>
<proteinExistence type="predicted"/>
<gene>
    <name evidence="2" type="ORF">CFP56_006075</name>
</gene>
<dbReference type="Proteomes" id="UP000237347">
    <property type="component" value="Unassembled WGS sequence"/>
</dbReference>
<feature type="domain" description="DUF7890" evidence="1">
    <location>
        <begin position="200"/>
        <end position="245"/>
    </location>
</feature>
<dbReference type="InterPro" id="IPR057212">
    <property type="entry name" value="DUF7890"/>
</dbReference>
<name>A0AAW0L882_QUESU</name>